<reference evidence="2" key="1">
    <citation type="submission" date="2020-05" db="EMBL/GenBank/DDBJ databases">
        <title>Phylogenomic resolution of chytrid fungi.</title>
        <authorList>
            <person name="Stajich J.E."/>
            <person name="Amses K."/>
            <person name="Simmons R."/>
            <person name="Seto K."/>
            <person name="Myers J."/>
            <person name="Bonds A."/>
            <person name="Quandt C.A."/>
            <person name="Barry K."/>
            <person name="Liu P."/>
            <person name="Grigoriev I."/>
            <person name="Longcore J.E."/>
            <person name="James T.Y."/>
        </authorList>
    </citation>
    <scope>NUCLEOTIDE SEQUENCE</scope>
    <source>
        <strain evidence="2">JEL0513</strain>
    </source>
</reference>
<keyword evidence="3" id="KW-1185">Reference proteome</keyword>
<dbReference type="EMBL" id="JADGJH010001020">
    <property type="protein sequence ID" value="KAJ3119837.1"/>
    <property type="molecule type" value="Genomic_DNA"/>
</dbReference>
<feature type="region of interest" description="Disordered" evidence="1">
    <location>
        <begin position="145"/>
        <end position="176"/>
    </location>
</feature>
<feature type="compositionally biased region" description="Low complexity" evidence="1">
    <location>
        <begin position="46"/>
        <end position="56"/>
    </location>
</feature>
<organism evidence="2 3">
    <name type="scientific">Physocladia obscura</name>
    <dbReference type="NCBI Taxonomy" id="109957"/>
    <lineage>
        <taxon>Eukaryota</taxon>
        <taxon>Fungi</taxon>
        <taxon>Fungi incertae sedis</taxon>
        <taxon>Chytridiomycota</taxon>
        <taxon>Chytridiomycota incertae sedis</taxon>
        <taxon>Chytridiomycetes</taxon>
        <taxon>Chytridiales</taxon>
        <taxon>Chytriomycetaceae</taxon>
        <taxon>Physocladia</taxon>
    </lineage>
</organism>
<proteinExistence type="predicted"/>
<feature type="region of interest" description="Disordered" evidence="1">
    <location>
        <begin position="239"/>
        <end position="274"/>
    </location>
</feature>
<feature type="compositionally biased region" description="Low complexity" evidence="1">
    <location>
        <begin position="157"/>
        <end position="176"/>
    </location>
</feature>
<evidence type="ECO:0000256" key="1">
    <source>
        <dbReference type="SAM" id="MobiDB-lite"/>
    </source>
</evidence>
<evidence type="ECO:0000313" key="3">
    <source>
        <dbReference type="Proteomes" id="UP001211907"/>
    </source>
</evidence>
<accession>A0AAD5SYX2</accession>
<feature type="compositionally biased region" description="Polar residues" evidence="1">
    <location>
        <begin position="101"/>
        <end position="110"/>
    </location>
</feature>
<evidence type="ECO:0000313" key="2">
    <source>
        <dbReference type="EMBL" id="KAJ3119837.1"/>
    </source>
</evidence>
<feature type="compositionally biased region" description="Low complexity" evidence="1">
    <location>
        <begin position="90"/>
        <end position="100"/>
    </location>
</feature>
<feature type="compositionally biased region" description="Polar residues" evidence="1">
    <location>
        <begin position="259"/>
        <end position="274"/>
    </location>
</feature>
<name>A0AAD5SYX2_9FUNG</name>
<gene>
    <name evidence="2" type="ORF">HK100_000142</name>
</gene>
<feature type="region of interest" description="Disordered" evidence="1">
    <location>
        <begin position="46"/>
        <end position="77"/>
    </location>
</feature>
<dbReference type="Proteomes" id="UP001211907">
    <property type="component" value="Unassembled WGS sequence"/>
</dbReference>
<dbReference type="AlphaFoldDB" id="A0AAD5SYX2"/>
<feature type="region of interest" description="Disordered" evidence="1">
    <location>
        <begin position="90"/>
        <end position="119"/>
    </location>
</feature>
<sequence length="385" mass="42215">MQNASNQVVYTAPKLHNVTEITPPNSQKAGVASIELTASVAGIKKTAAKSTTSTQKLPAKPPAKRGRPTNESLQLKRAAAAAAAAAAASTSASSDTSTSSVVKSLVNQQQNKERVRKFVPQAKQVNSTIVSKANQYTPIYSSLAVSQPPAKKQKLHQPPNRQPQQQRINSNISNVSSASTLSELSSGAAESMCSLLEAAIKSTPQINQITGTVVPHLLQQQQLVSTVTAVAPYRTRKHSHLYPHQQSSQHNGKKGNASVIPQQGHISSSTRNSLLNPNPLWQSSAAFTSLSPAQSQQILQQQHKLSRQQRRIPNVFGPSVSQQQMHQYQQRQQMYSYQQQMHIQMMQQGIVMGYSHEIPFEYWTEFFGMPLLNYSVGVFLFISRV</sequence>
<protein>
    <submittedName>
        <fullName evidence="2">Uncharacterized protein</fullName>
    </submittedName>
</protein>
<comment type="caution">
    <text evidence="2">The sequence shown here is derived from an EMBL/GenBank/DDBJ whole genome shotgun (WGS) entry which is preliminary data.</text>
</comment>